<evidence type="ECO:0000256" key="1">
    <source>
        <dbReference type="ARBA" id="ARBA00022527"/>
    </source>
</evidence>
<dbReference type="InterPro" id="IPR051824">
    <property type="entry name" value="LRR_Rcpt-Like_S/T_Kinase"/>
</dbReference>
<dbReference type="Pfam" id="PF23598">
    <property type="entry name" value="LRR_14"/>
    <property type="match status" value="1"/>
</dbReference>
<feature type="region of interest" description="Disordered" evidence="8">
    <location>
        <begin position="873"/>
        <end position="897"/>
    </location>
</feature>
<evidence type="ECO:0000313" key="11">
    <source>
        <dbReference type="Proteomes" id="UP001497444"/>
    </source>
</evidence>
<dbReference type="Proteomes" id="UP001497444">
    <property type="component" value="Chromosome 4"/>
</dbReference>
<evidence type="ECO:0000256" key="6">
    <source>
        <dbReference type="ARBA" id="ARBA00022840"/>
    </source>
</evidence>
<feature type="binding site" evidence="7">
    <location>
        <position position="609"/>
    </location>
    <ligand>
        <name>ATP</name>
        <dbReference type="ChEBI" id="CHEBI:30616"/>
    </ligand>
</feature>
<dbReference type="PROSITE" id="PS50011">
    <property type="entry name" value="PROTEIN_KINASE_DOM"/>
    <property type="match status" value="2"/>
</dbReference>
<keyword evidence="5" id="KW-0418">Kinase</keyword>
<dbReference type="SUPFAM" id="SSF52058">
    <property type="entry name" value="L domain-like"/>
    <property type="match status" value="1"/>
</dbReference>
<dbReference type="PANTHER" id="PTHR48006:SF51">
    <property type="entry name" value="PROTEIN KINASE DOMAIN-CONTAINING PROTEIN"/>
    <property type="match status" value="1"/>
</dbReference>
<dbReference type="Pfam" id="PF07714">
    <property type="entry name" value="PK_Tyr_Ser-Thr"/>
    <property type="match status" value="1"/>
</dbReference>
<evidence type="ECO:0000259" key="9">
    <source>
        <dbReference type="PROSITE" id="PS50011"/>
    </source>
</evidence>
<dbReference type="PANTHER" id="PTHR48006">
    <property type="entry name" value="LEUCINE-RICH REPEAT-CONTAINING PROTEIN DDB_G0281931-RELATED"/>
    <property type="match status" value="1"/>
</dbReference>
<evidence type="ECO:0000256" key="4">
    <source>
        <dbReference type="ARBA" id="ARBA00022741"/>
    </source>
</evidence>
<feature type="compositionally biased region" description="Basic and acidic residues" evidence="8">
    <location>
        <begin position="873"/>
        <end position="887"/>
    </location>
</feature>
<evidence type="ECO:0000256" key="5">
    <source>
        <dbReference type="ARBA" id="ARBA00022777"/>
    </source>
</evidence>
<evidence type="ECO:0000256" key="3">
    <source>
        <dbReference type="ARBA" id="ARBA00022737"/>
    </source>
</evidence>
<dbReference type="InterPro" id="IPR001245">
    <property type="entry name" value="Ser-Thr/Tyr_kinase_cat_dom"/>
</dbReference>
<organism evidence="10 11">
    <name type="scientific">Sphagnum jensenii</name>
    <dbReference type="NCBI Taxonomy" id="128206"/>
    <lineage>
        <taxon>Eukaryota</taxon>
        <taxon>Viridiplantae</taxon>
        <taxon>Streptophyta</taxon>
        <taxon>Embryophyta</taxon>
        <taxon>Bryophyta</taxon>
        <taxon>Sphagnophytina</taxon>
        <taxon>Sphagnopsida</taxon>
        <taxon>Sphagnales</taxon>
        <taxon>Sphagnaceae</taxon>
        <taxon>Sphagnum</taxon>
    </lineage>
</organism>
<dbReference type="InterPro" id="IPR011009">
    <property type="entry name" value="Kinase-like_dom_sf"/>
</dbReference>
<dbReference type="CDD" id="cd14066">
    <property type="entry name" value="STKc_IRAK"/>
    <property type="match status" value="2"/>
</dbReference>
<proteinExistence type="predicted"/>
<reference evidence="10" key="1">
    <citation type="submission" date="2024-02" db="EMBL/GenBank/DDBJ databases">
        <authorList>
            <consortium name="ELIXIR-Norway"/>
            <consortium name="Elixir Norway"/>
        </authorList>
    </citation>
    <scope>NUCLEOTIDE SEQUENCE</scope>
</reference>
<dbReference type="InterPro" id="IPR008271">
    <property type="entry name" value="Ser/Thr_kinase_AS"/>
</dbReference>
<feature type="binding site" evidence="7">
    <location>
        <position position="963"/>
    </location>
    <ligand>
        <name>ATP</name>
        <dbReference type="ChEBI" id="CHEBI:30616"/>
    </ligand>
</feature>
<dbReference type="EMBL" id="OZ020099">
    <property type="protein sequence ID" value="CAK9271995.1"/>
    <property type="molecule type" value="Genomic_DNA"/>
</dbReference>
<feature type="non-terminal residue" evidence="10">
    <location>
        <position position="1"/>
    </location>
</feature>
<dbReference type="PROSITE" id="PS00108">
    <property type="entry name" value="PROTEIN_KINASE_ST"/>
    <property type="match status" value="2"/>
</dbReference>
<keyword evidence="1" id="KW-0723">Serine/threonine-protein kinase</keyword>
<keyword evidence="3" id="KW-0677">Repeat</keyword>
<keyword evidence="2" id="KW-0808">Transferase</keyword>
<dbReference type="InterPro" id="IPR000719">
    <property type="entry name" value="Prot_kinase_dom"/>
</dbReference>
<keyword evidence="11" id="KW-1185">Reference proteome</keyword>
<dbReference type="Gene3D" id="1.10.510.10">
    <property type="entry name" value="Transferase(Phosphotransferase) domain 1"/>
    <property type="match status" value="2"/>
</dbReference>
<protein>
    <recommendedName>
        <fullName evidence="9">Protein kinase domain-containing protein</fullName>
    </recommendedName>
</protein>
<feature type="domain" description="Protein kinase" evidence="9">
    <location>
        <begin position="935"/>
        <end position="1208"/>
    </location>
</feature>
<feature type="domain" description="Protein kinase" evidence="9">
    <location>
        <begin position="581"/>
        <end position="854"/>
    </location>
</feature>
<dbReference type="InterPro" id="IPR032675">
    <property type="entry name" value="LRR_dom_sf"/>
</dbReference>
<dbReference type="SMART" id="SM00220">
    <property type="entry name" value="S_TKc"/>
    <property type="match status" value="2"/>
</dbReference>
<evidence type="ECO:0000313" key="10">
    <source>
        <dbReference type="EMBL" id="CAK9271995.1"/>
    </source>
</evidence>
<keyword evidence="6 7" id="KW-0067">ATP-binding</keyword>
<feature type="compositionally biased region" description="Basic and acidic residues" evidence="8">
    <location>
        <begin position="1227"/>
        <end position="1241"/>
    </location>
</feature>
<gene>
    <name evidence="10" type="ORF">CSSPJE1EN1_LOCUS17473</name>
</gene>
<sequence length="1283" mass="140599">MQRAHVVSILKRAVVAGEGSSKLRCSFRGSPEPANAIRRKIDQLWKQAGALAPADRESTICGSSKSCNQQLVHIEGQHIISTAAASSMPDPHVLQGPAMKSVHVCFLLSVSLVAASLQLLIYTESAVCEAVSAEGDAFQTILRKMNYSYTYNTTDPCAWGPPVVQCNSSTGSITGLNFSNMGLSGSIPQEIGLFPSLQTLDFSNYPTNSQSCTGPCNSVLGPIPKELGNLADLQILLLSRSSLSQPFPPPVLNLVNLIELKMDICSLSGPIPPEISNLSKLEILFLGNNSLVGPLPELGSLINLQQLTLWGNGICNNIPAQWGNLGNLTYLNLHDNLLWGPLPPELGNLSKLTRMLIYGNDLTGSIPDGWKGLTSVSELNIRQNYLSDPFPAWIVSLPSLKTLDISHNLFTGTIPGFNESASLLNAYDGNTQNVDFGCNYFNGSQPTNLPDNVNITQNCFTDYTKASDSCQRTFPCRTIFKNFKGNCPPCPNNFILYNSSACLCQPSDLGSTKSRLPVGAVVGGLIGGLALSLALVALYLFKPIDVFDPFAKRKNNYGPWEIPSGVQKYTFSELAKATGNFSEANEIGAGGFGKVFKGTLDDGKMVAIKRASQQSLQGTTEFRNEVLLLSRLHHRHLVRLEGFCDDKGLQILVYEFMSNGNLHDHLLDSEKGKPLSWFTRLEVAVGVAQALDYLHSYADPPVIHRDIKPTNILLDDHFIAKVSDFGISKETPEFNTHVSTRPAGTVGYLDPEYFLRQQLTTASDVYAYGVVLLELITGQNAIDHMRFEEINLISWVKPRFKEIGVAGIVDPAMGEDYDPEILKVMTEVALMSAASRKNDRPTMKEVLSLLEPHLKAFDPIALSLQASRLSIKEEDSSKSYKPRHESSSDTGGSNFIEMSIPSSASASHFNMTSSLLPRGVQKYTFSELAKATGNFSEANEIGAGGFGKVFKGTLDDGKMVAIKRASQQSLQGTTEFRNEVLLLSRLHHRHLVRLEGFCDDKGLQILVYEFMSNGNLHDHLLDSEKGKPLSWFTRLEIAVGVAQALDYLHSYADPPVIHRDIKPTNILLDDHFIAKVSDFGISKETPEFNTHISTRPAGTAGYLDPEYFLRQQLTTASDVYAYGVVLLELITGQKAIDHMRFEEINLIGWVKPRFKEIGVAGIVDPGMGEDYDPEILKVMTEVALMSAASRKNDRPTMKEVLSLLEPHLKAFDPIALSLQASRLSMKEEDSSKSYKPRHESSSDTGGSNFIEMSIPSSASASYFNMTSSLLSHPPPRPPNLLYL</sequence>
<accession>A0ABP0X196</accession>
<dbReference type="SUPFAM" id="SSF56112">
    <property type="entry name" value="Protein kinase-like (PK-like)"/>
    <property type="match status" value="2"/>
</dbReference>
<dbReference type="Gene3D" id="3.80.10.10">
    <property type="entry name" value="Ribonuclease Inhibitor"/>
    <property type="match status" value="2"/>
</dbReference>
<dbReference type="InterPro" id="IPR055414">
    <property type="entry name" value="LRR_R13L4/SHOC2-like"/>
</dbReference>
<keyword evidence="4 7" id="KW-0547">Nucleotide-binding</keyword>
<dbReference type="Gene3D" id="3.30.200.20">
    <property type="entry name" value="Phosphorylase Kinase, domain 1"/>
    <property type="match status" value="2"/>
</dbReference>
<dbReference type="PROSITE" id="PS00107">
    <property type="entry name" value="PROTEIN_KINASE_ATP"/>
    <property type="match status" value="2"/>
</dbReference>
<evidence type="ECO:0000256" key="2">
    <source>
        <dbReference type="ARBA" id="ARBA00022679"/>
    </source>
</evidence>
<dbReference type="InterPro" id="IPR017441">
    <property type="entry name" value="Protein_kinase_ATP_BS"/>
</dbReference>
<feature type="region of interest" description="Disordered" evidence="8">
    <location>
        <begin position="1227"/>
        <end position="1250"/>
    </location>
</feature>
<evidence type="ECO:0000256" key="7">
    <source>
        <dbReference type="PROSITE-ProRule" id="PRU10141"/>
    </source>
</evidence>
<evidence type="ECO:0000256" key="8">
    <source>
        <dbReference type="SAM" id="MobiDB-lite"/>
    </source>
</evidence>
<name>A0ABP0X196_9BRYO</name>
<dbReference type="Pfam" id="PF00069">
    <property type="entry name" value="Pkinase"/>
    <property type="match status" value="1"/>
</dbReference>